<organism evidence="1 2">
    <name type="scientific">Zalaria obscura</name>
    <dbReference type="NCBI Taxonomy" id="2024903"/>
    <lineage>
        <taxon>Eukaryota</taxon>
        <taxon>Fungi</taxon>
        <taxon>Dikarya</taxon>
        <taxon>Ascomycota</taxon>
        <taxon>Pezizomycotina</taxon>
        <taxon>Dothideomycetes</taxon>
        <taxon>Dothideomycetidae</taxon>
        <taxon>Dothideales</taxon>
        <taxon>Zalariaceae</taxon>
        <taxon>Zalaria</taxon>
    </lineage>
</organism>
<comment type="caution">
    <text evidence="1">The sequence shown here is derived from an EMBL/GenBank/DDBJ whole genome shotgun (WGS) entry which is preliminary data.</text>
</comment>
<protein>
    <submittedName>
        <fullName evidence="1">Uncharacterized protein</fullName>
    </submittedName>
</protein>
<gene>
    <name evidence="1" type="ORF">M8818_007841</name>
</gene>
<evidence type="ECO:0000313" key="1">
    <source>
        <dbReference type="EMBL" id="KAK8192669.1"/>
    </source>
</evidence>
<keyword evidence="2" id="KW-1185">Reference proteome</keyword>
<name>A0ACC3S325_9PEZI</name>
<reference evidence="1" key="1">
    <citation type="submission" date="2024-02" db="EMBL/GenBank/DDBJ databases">
        <title>Metagenome Assembled Genome of Zalaria obscura JY119.</title>
        <authorList>
            <person name="Vighnesh L."/>
            <person name="Jagadeeshwari U."/>
            <person name="Venkata Ramana C."/>
            <person name="Sasikala C."/>
        </authorList>
    </citation>
    <scope>NUCLEOTIDE SEQUENCE</scope>
    <source>
        <strain evidence="1">JY119</strain>
    </source>
</reference>
<evidence type="ECO:0000313" key="2">
    <source>
        <dbReference type="Proteomes" id="UP001320706"/>
    </source>
</evidence>
<dbReference type="Proteomes" id="UP001320706">
    <property type="component" value="Unassembled WGS sequence"/>
</dbReference>
<proteinExistence type="predicted"/>
<sequence length="775" mass="85846">MQRCFRRVAGSRTRHLACRQLPIAQFERRQGTRLFSESPGPDTTQVEPRRLPPRERPKSRHRAAKEPRPRAPKAQPDADSYIGLLESALPARLRSDHKTASEPPTSNLTARDVASMLFTAQRKYRIDLLTHLGVEKGRWKAVVWLVTHLLDELWKPKDGGSTRLPGQLPDSRSLQEMTEKALYLPSLDQGPEVWLELVLWSCIHGGWLDDGASILEDIVMKAETSWSVVSWREIVPTTTPAGLETAVNWNEVRYLMGTTSRSSEFSDRAEHVKVTRSVSSEVVTAYVDALMNVFRVGVGTRGVSPGLVLRRLTNLKSLLERNNLSLGTTTWDAIILRFLESGAIDVEAAPGVALTLAFLTAGFGQELSSENSPARDQQSQHLPQYMLDGTAASLGLMHRVLQAYVKAGSTATALRTMRVLQKKTDDDKQRAIRSFFKGMQKAADAAGGHKLGEFESPYAGVDYPKFDMQLPVTALASLLDLLAETQALDDARSLLHTQDLDGPLIPESLYSDPAIAPALVRTVYALVTALSSIDERWAVVCQDLLPSGNPNLKLFAAPFNTLLEGVVDVYGGQKGAELLSKFWRPARADSFVSESVSQESLGGVPRMPKRRPDGDFSPYQYHHLKWRDGSTRRLQIHFRPNVSSVMIILRKVLQRGASKHGDGSEGDDASPFARSTAARRGTRPVLGPGALSIEQQDILRWAIRVLWSLGLQNRHIIRELSRDVSPAAIKIALVAEQAAFQGFYDELDNAESSDVDGEEFFEERDSAESPEPNEE</sequence>
<accession>A0ACC3S325</accession>
<dbReference type="EMBL" id="JAMKPW020000044">
    <property type="protein sequence ID" value="KAK8192669.1"/>
    <property type="molecule type" value="Genomic_DNA"/>
</dbReference>